<proteinExistence type="predicted"/>
<evidence type="ECO:0000313" key="3">
    <source>
        <dbReference type="EMBL" id="GAG37664.1"/>
    </source>
</evidence>
<dbReference type="InterPro" id="IPR001680">
    <property type="entry name" value="WD40_rpt"/>
</dbReference>
<evidence type="ECO:0000256" key="1">
    <source>
        <dbReference type="ARBA" id="ARBA00022574"/>
    </source>
</evidence>
<dbReference type="EMBL" id="BARS01045888">
    <property type="protein sequence ID" value="GAG37664.1"/>
    <property type="molecule type" value="Genomic_DNA"/>
</dbReference>
<name>X0X363_9ZZZZ</name>
<keyword evidence="1" id="KW-0853">WD repeat</keyword>
<dbReference type="InterPro" id="IPR015943">
    <property type="entry name" value="WD40/YVTN_repeat-like_dom_sf"/>
</dbReference>
<feature type="non-terminal residue" evidence="3">
    <location>
        <position position="133"/>
    </location>
</feature>
<gene>
    <name evidence="3" type="ORF">S01H1_69148</name>
</gene>
<organism evidence="3">
    <name type="scientific">marine sediment metagenome</name>
    <dbReference type="NCBI Taxonomy" id="412755"/>
    <lineage>
        <taxon>unclassified sequences</taxon>
        <taxon>metagenomes</taxon>
        <taxon>ecological metagenomes</taxon>
    </lineage>
</organism>
<sequence length="133" mass="14482">MFTSSELALHCQQPGSQHCLGREEGQQENQGIPEQFASTNKKIAEVYQKVLYGIHVAKIIQLVACSKVWDALKGEELMTLYGHKSSIHAVVFSPDGKRIVSGSYITAKIWDASTGAELMSLPVGDDSVLSVAF</sequence>
<dbReference type="PANTHER" id="PTHR19848:SF8">
    <property type="entry name" value="F-BOX AND WD REPEAT DOMAIN CONTAINING 7"/>
    <property type="match status" value="1"/>
</dbReference>
<dbReference type="AlphaFoldDB" id="X0X363"/>
<dbReference type="Gene3D" id="2.130.10.10">
    <property type="entry name" value="YVTN repeat-like/Quinoprotein amine dehydrogenase"/>
    <property type="match status" value="1"/>
</dbReference>
<dbReference type="SUPFAM" id="SSF50978">
    <property type="entry name" value="WD40 repeat-like"/>
    <property type="match status" value="1"/>
</dbReference>
<dbReference type="SMART" id="SM00320">
    <property type="entry name" value="WD40"/>
    <property type="match status" value="1"/>
</dbReference>
<reference evidence="3" key="1">
    <citation type="journal article" date="2014" name="Front. Microbiol.">
        <title>High frequency of phylogenetically diverse reductive dehalogenase-homologous genes in deep subseafloor sedimentary metagenomes.</title>
        <authorList>
            <person name="Kawai M."/>
            <person name="Futagami T."/>
            <person name="Toyoda A."/>
            <person name="Takaki Y."/>
            <person name="Nishi S."/>
            <person name="Hori S."/>
            <person name="Arai W."/>
            <person name="Tsubouchi T."/>
            <person name="Morono Y."/>
            <person name="Uchiyama I."/>
            <person name="Ito T."/>
            <person name="Fujiyama A."/>
            <person name="Inagaki F."/>
            <person name="Takami H."/>
        </authorList>
    </citation>
    <scope>NUCLEOTIDE SEQUENCE</scope>
    <source>
        <strain evidence="3">Expedition CK06-06</strain>
    </source>
</reference>
<comment type="caution">
    <text evidence="3">The sequence shown here is derived from an EMBL/GenBank/DDBJ whole genome shotgun (WGS) entry which is preliminary data.</text>
</comment>
<dbReference type="InterPro" id="IPR036322">
    <property type="entry name" value="WD40_repeat_dom_sf"/>
</dbReference>
<dbReference type="Pfam" id="PF00400">
    <property type="entry name" value="WD40"/>
    <property type="match status" value="1"/>
</dbReference>
<dbReference type="PANTHER" id="PTHR19848">
    <property type="entry name" value="WD40 REPEAT PROTEIN"/>
    <property type="match status" value="1"/>
</dbReference>
<keyword evidence="2" id="KW-0677">Repeat</keyword>
<protein>
    <submittedName>
        <fullName evidence="3">Uncharacterized protein</fullName>
    </submittedName>
</protein>
<evidence type="ECO:0000256" key="2">
    <source>
        <dbReference type="ARBA" id="ARBA00022737"/>
    </source>
</evidence>
<dbReference type="PROSITE" id="PS50082">
    <property type="entry name" value="WD_REPEATS_2"/>
    <property type="match status" value="1"/>
</dbReference>
<accession>X0X363</accession>